<dbReference type="Proteomes" id="UP001243009">
    <property type="component" value="Unassembled WGS sequence"/>
</dbReference>
<gene>
    <name evidence="9" type="ORF">Q7A36_31375</name>
</gene>
<dbReference type="Pfam" id="PF00005">
    <property type="entry name" value="ABC_tran"/>
    <property type="match status" value="1"/>
</dbReference>
<feature type="domain" description="ABC transporter" evidence="8">
    <location>
        <begin position="6"/>
        <end position="252"/>
    </location>
</feature>
<keyword evidence="10" id="KW-1185">Reference proteome</keyword>
<accession>A0ABT9E9U3</accession>
<dbReference type="InterPro" id="IPR027417">
    <property type="entry name" value="P-loop_NTPase"/>
</dbReference>
<evidence type="ECO:0000313" key="10">
    <source>
        <dbReference type="Proteomes" id="UP001243009"/>
    </source>
</evidence>
<dbReference type="PROSITE" id="PS00211">
    <property type="entry name" value="ABC_TRANSPORTER_1"/>
    <property type="match status" value="1"/>
</dbReference>
<evidence type="ECO:0000259" key="8">
    <source>
        <dbReference type="PROSITE" id="PS50893"/>
    </source>
</evidence>
<name>A0ABT9E9U3_9PROT</name>
<evidence type="ECO:0000256" key="1">
    <source>
        <dbReference type="ARBA" id="ARBA00004417"/>
    </source>
</evidence>
<comment type="subcellular location">
    <subcellularLocation>
        <location evidence="1">Cell inner membrane</location>
        <topology evidence="1">Peripheral membrane protein</topology>
    </subcellularLocation>
</comment>
<dbReference type="Pfam" id="PF08352">
    <property type="entry name" value="oligo_HPY"/>
    <property type="match status" value="1"/>
</dbReference>
<dbReference type="EMBL" id="JAUTWS010000061">
    <property type="protein sequence ID" value="MDO9712874.1"/>
    <property type="molecule type" value="Genomic_DNA"/>
</dbReference>
<proteinExistence type="inferred from homology"/>
<protein>
    <submittedName>
        <fullName evidence="9">ABC transporter ATP-binding protein</fullName>
    </submittedName>
</protein>
<organism evidence="9 10">
    <name type="scientific">Paracraurococcus lichenis</name>
    <dbReference type="NCBI Taxonomy" id="3064888"/>
    <lineage>
        <taxon>Bacteria</taxon>
        <taxon>Pseudomonadati</taxon>
        <taxon>Pseudomonadota</taxon>
        <taxon>Alphaproteobacteria</taxon>
        <taxon>Acetobacterales</taxon>
        <taxon>Roseomonadaceae</taxon>
        <taxon>Paracraurococcus</taxon>
    </lineage>
</organism>
<evidence type="ECO:0000256" key="6">
    <source>
        <dbReference type="ARBA" id="ARBA00022840"/>
    </source>
</evidence>
<sequence>MTHSLLDICDLRIRFGASEAVRGLDLTLGRGETLALVGESGCGKSSVALALLRLLPSTATVTAERLQVLGEALPAAGDPALRQIRGRRIGIIFQEPMTSLNPVLTIGAQIAETLRVHQNLTRRAAWRRAVELLDLVRIPDPGRRATEYPHNLSGGMRQRVMIAIAVACQPLLLIADEPTTALDVTIQAQILELLDSLRREFAMGLLLITHDLGVVAEWADRVIVMYAGRACEAAPAASLLRHPRHPYTIGLVGAAPRLDHGAHFSTGRLAEIPGSIASAAGVAGCAFAPRCPARQERCWQQRPEPVALADAAHLLACPVMEGRNAAAFG</sequence>
<dbReference type="InterPro" id="IPR003439">
    <property type="entry name" value="ABC_transporter-like_ATP-bd"/>
</dbReference>
<dbReference type="PANTHER" id="PTHR43297">
    <property type="entry name" value="OLIGOPEPTIDE TRANSPORT ATP-BINDING PROTEIN APPD"/>
    <property type="match status" value="1"/>
</dbReference>
<evidence type="ECO:0000256" key="7">
    <source>
        <dbReference type="ARBA" id="ARBA00023136"/>
    </source>
</evidence>
<keyword evidence="5" id="KW-0547">Nucleotide-binding</keyword>
<keyword evidence="4" id="KW-1003">Cell membrane</keyword>
<dbReference type="NCBIfam" id="TIGR01727">
    <property type="entry name" value="oligo_HPY"/>
    <property type="match status" value="1"/>
</dbReference>
<comment type="caution">
    <text evidence="9">The sequence shown here is derived from an EMBL/GenBank/DDBJ whole genome shotgun (WGS) entry which is preliminary data.</text>
</comment>
<dbReference type="RefSeq" id="WP_305107735.1">
    <property type="nucleotide sequence ID" value="NZ_JAUTWS010000061.1"/>
</dbReference>
<dbReference type="PROSITE" id="PS50893">
    <property type="entry name" value="ABC_TRANSPORTER_2"/>
    <property type="match status" value="1"/>
</dbReference>
<comment type="similarity">
    <text evidence="2">Belongs to the ABC transporter superfamily.</text>
</comment>
<dbReference type="InterPro" id="IPR013563">
    <property type="entry name" value="Oligopep_ABC_C"/>
</dbReference>
<evidence type="ECO:0000256" key="4">
    <source>
        <dbReference type="ARBA" id="ARBA00022475"/>
    </source>
</evidence>
<dbReference type="PANTHER" id="PTHR43297:SF2">
    <property type="entry name" value="DIPEPTIDE TRANSPORT ATP-BINDING PROTEIN DPPD"/>
    <property type="match status" value="1"/>
</dbReference>
<dbReference type="SMART" id="SM00382">
    <property type="entry name" value="AAA"/>
    <property type="match status" value="1"/>
</dbReference>
<evidence type="ECO:0000256" key="2">
    <source>
        <dbReference type="ARBA" id="ARBA00005417"/>
    </source>
</evidence>
<evidence type="ECO:0000256" key="5">
    <source>
        <dbReference type="ARBA" id="ARBA00022741"/>
    </source>
</evidence>
<dbReference type="CDD" id="cd03257">
    <property type="entry name" value="ABC_NikE_OppD_transporters"/>
    <property type="match status" value="1"/>
</dbReference>
<dbReference type="GO" id="GO:0005524">
    <property type="term" value="F:ATP binding"/>
    <property type="evidence" value="ECO:0007669"/>
    <property type="project" value="UniProtKB-KW"/>
</dbReference>
<dbReference type="Gene3D" id="3.40.50.300">
    <property type="entry name" value="P-loop containing nucleotide triphosphate hydrolases"/>
    <property type="match status" value="1"/>
</dbReference>
<dbReference type="InterPro" id="IPR050388">
    <property type="entry name" value="ABC_Ni/Peptide_Import"/>
</dbReference>
<keyword evidence="3" id="KW-0813">Transport</keyword>
<dbReference type="SUPFAM" id="SSF52540">
    <property type="entry name" value="P-loop containing nucleoside triphosphate hydrolases"/>
    <property type="match status" value="1"/>
</dbReference>
<keyword evidence="7" id="KW-0472">Membrane</keyword>
<dbReference type="InterPro" id="IPR017871">
    <property type="entry name" value="ABC_transporter-like_CS"/>
</dbReference>
<keyword evidence="6 9" id="KW-0067">ATP-binding</keyword>
<dbReference type="InterPro" id="IPR003593">
    <property type="entry name" value="AAA+_ATPase"/>
</dbReference>
<evidence type="ECO:0000256" key="3">
    <source>
        <dbReference type="ARBA" id="ARBA00022448"/>
    </source>
</evidence>
<evidence type="ECO:0000313" key="9">
    <source>
        <dbReference type="EMBL" id="MDO9712874.1"/>
    </source>
</evidence>
<reference evidence="9 10" key="1">
    <citation type="submission" date="2023-08" db="EMBL/GenBank/DDBJ databases">
        <title>The draft genome sequence of Paracraurococcus sp. LOR1-02.</title>
        <authorList>
            <person name="Kingkaew E."/>
            <person name="Tanasupawat S."/>
        </authorList>
    </citation>
    <scope>NUCLEOTIDE SEQUENCE [LARGE SCALE GENOMIC DNA]</scope>
    <source>
        <strain evidence="9 10">LOR1-02</strain>
    </source>
</reference>